<dbReference type="GO" id="GO:0030246">
    <property type="term" value="F:carbohydrate binding"/>
    <property type="evidence" value="ECO:0007669"/>
    <property type="project" value="InterPro"/>
</dbReference>
<dbReference type="OrthoDB" id="2111471at2"/>
<feature type="signal peptide" evidence="1">
    <location>
        <begin position="1"/>
        <end position="22"/>
    </location>
</feature>
<protein>
    <recommendedName>
        <fullName evidence="2">DUF4382 domain-containing protein</fullName>
    </recommendedName>
</protein>
<evidence type="ECO:0000256" key="1">
    <source>
        <dbReference type="SAM" id="SignalP"/>
    </source>
</evidence>
<sequence length="265" mass="28257">MNRNVKLLFLLVTATLGFSACSKTESGNAHLQVRMTDAPGNYEEINLSVKEIVVKVNESTDNSYVLEANKQFNILDFKVGSATPDILVADEEIPTGKIKEVRLVLNETGNTIKVDGQLYDLKIPSGYSSGWKVKLTEEPSLTPGISYSLILDFDAAKSIVAAGNGKFILKPVVRGLAIATSGTLTGTINPANKQAKVYAITPTNDTIGTVSDSETGYFSIGGLRSGSYKVAIDVQDTTYADTTLNNVGIEAGKTTALGTIKINLK</sequence>
<dbReference type="AlphaFoldDB" id="A0A2S5A0S6"/>
<evidence type="ECO:0000313" key="4">
    <source>
        <dbReference type="Proteomes" id="UP000236893"/>
    </source>
</evidence>
<dbReference type="RefSeq" id="WP_103789646.1">
    <property type="nucleotide sequence ID" value="NZ_PQVF01000009.1"/>
</dbReference>
<comment type="caution">
    <text evidence="3">The sequence shown here is derived from an EMBL/GenBank/DDBJ whole genome shotgun (WGS) entry which is preliminary data.</text>
</comment>
<accession>A0A2S5A0S6</accession>
<proteinExistence type="predicted"/>
<dbReference type="SUPFAM" id="SSF49452">
    <property type="entry name" value="Starch-binding domain-like"/>
    <property type="match status" value="1"/>
</dbReference>
<dbReference type="InterPro" id="IPR025491">
    <property type="entry name" value="DUF4382"/>
</dbReference>
<gene>
    <name evidence="3" type="ORF">C3K47_13310</name>
</gene>
<dbReference type="Proteomes" id="UP000236893">
    <property type="component" value="Unassembled WGS sequence"/>
</dbReference>
<dbReference type="PROSITE" id="PS51257">
    <property type="entry name" value="PROKAR_LIPOPROTEIN"/>
    <property type="match status" value="1"/>
</dbReference>
<evidence type="ECO:0000259" key="2">
    <source>
        <dbReference type="Pfam" id="PF14321"/>
    </source>
</evidence>
<keyword evidence="4" id="KW-1185">Reference proteome</keyword>
<reference evidence="3 4" key="1">
    <citation type="submission" date="2018-01" db="EMBL/GenBank/DDBJ databases">
        <authorList>
            <person name="Gaut B.S."/>
            <person name="Morton B.R."/>
            <person name="Clegg M.T."/>
            <person name="Duvall M.R."/>
        </authorList>
    </citation>
    <scope>NUCLEOTIDE SEQUENCE [LARGE SCALE GENOMIC DNA]</scope>
    <source>
        <strain evidence="3 4">HR-AV</strain>
    </source>
</reference>
<dbReference type="InterPro" id="IPR013784">
    <property type="entry name" value="Carb-bd-like_fold"/>
</dbReference>
<feature type="chain" id="PRO_5015740501" description="DUF4382 domain-containing protein" evidence="1">
    <location>
        <begin position="23"/>
        <end position="265"/>
    </location>
</feature>
<feature type="domain" description="DUF4382" evidence="2">
    <location>
        <begin position="29"/>
        <end position="171"/>
    </location>
</feature>
<organism evidence="3 4">
    <name type="scientific">Solitalea longa</name>
    <dbReference type="NCBI Taxonomy" id="2079460"/>
    <lineage>
        <taxon>Bacteria</taxon>
        <taxon>Pseudomonadati</taxon>
        <taxon>Bacteroidota</taxon>
        <taxon>Sphingobacteriia</taxon>
        <taxon>Sphingobacteriales</taxon>
        <taxon>Sphingobacteriaceae</taxon>
        <taxon>Solitalea</taxon>
    </lineage>
</organism>
<dbReference type="EMBL" id="PQVF01000009">
    <property type="protein sequence ID" value="POY35733.1"/>
    <property type="molecule type" value="Genomic_DNA"/>
</dbReference>
<dbReference type="Pfam" id="PF14321">
    <property type="entry name" value="DUF4382"/>
    <property type="match status" value="1"/>
</dbReference>
<keyword evidence="1" id="KW-0732">Signal</keyword>
<evidence type="ECO:0000313" key="3">
    <source>
        <dbReference type="EMBL" id="POY35733.1"/>
    </source>
</evidence>
<name>A0A2S5A0S6_9SPHI</name>